<gene>
    <name evidence="1" type="ORF">BCR41DRAFT_374295</name>
</gene>
<proteinExistence type="predicted"/>
<organism evidence="1 2">
    <name type="scientific">Lobosporangium transversale</name>
    <dbReference type="NCBI Taxonomy" id="64571"/>
    <lineage>
        <taxon>Eukaryota</taxon>
        <taxon>Fungi</taxon>
        <taxon>Fungi incertae sedis</taxon>
        <taxon>Mucoromycota</taxon>
        <taxon>Mortierellomycotina</taxon>
        <taxon>Mortierellomycetes</taxon>
        <taxon>Mortierellales</taxon>
        <taxon>Mortierellaceae</taxon>
        <taxon>Lobosporangium</taxon>
    </lineage>
</organism>
<dbReference type="RefSeq" id="XP_021877343.1">
    <property type="nucleotide sequence ID" value="XM_022026860.1"/>
</dbReference>
<comment type="caution">
    <text evidence="1">The sequence shown here is derived from an EMBL/GenBank/DDBJ whole genome shotgun (WGS) entry which is preliminary data.</text>
</comment>
<protein>
    <submittedName>
        <fullName evidence="1">Uncharacterized protein</fullName>
    </submittedName>
</protein>
<dbReference type="InParanoid" id="A0A1Y2GCJ1"/>
<evidence type="ECO:0000313" key="2">
    <source>
        <dbReference type="Proteomes" id="UP000193648"/>
    </source>
</evidence>
<sequence length="161" mass="18057">MVTVVHEQMSTSKYSSGMCECAQCMHACARVLFCRPAETRICRFGYQSAVCPLIDNGQERLAYEPCYQPSKISGADTVDDIKHTYEWGESEKEKSIDMALCCTSVFTSVDQHHVNTCIVFPIDSQSLNYVKNKGTRISSNVKMEMTPTITSKETREALADM</sequence>
<keyword evidence="2" id="KW-1185">Reference proteome</keyword>
<dbReference type="EMBL" id="MCFF01000048">
    <property type="protein sequence ID" value="ORZ05962.1"/>
    <property type="molecule type" value="Genomic_DNA"/>
</dbReference>
<dbReference type="AlphaFoldDB" id="A0A1Y2GCJ1"/>
<name>A0A1Y2GCJ1_9FUNG</name>
<reference evidence="1 2" key="1">
    <citation type="submission" date="2016-07" db="EMBL/GenBank/DDBJ databases">
        <title>Pervasive Adenine N6-methylation of Active Genes in Fungi.</title>
        <authorList>
            <consortium name="DOE Joint Genome Institute"/>
            <person name="Mondo S.J."/>
            <person name="Dannebaum R.O."/>
            <person name="Kuo R.C."/>
            <person name="Labutti K."/>
            <person name="Haridas S."/>
            <person name="Kuo A."/>
            <person name="Salamov A."/>
            <person name="Ahrendt S.R."/>
            <person name="Lipzen A."/>
            <person name="Sullivan W."/>
            <person name="Andreopoulos W.B."/>
            <person name="Clum A."/>
            <person name="Lindquist E."/>
            <person name="Daum C."/>
            <person name="Ramamoorthy G.K."/>
            <person name="Gryganskyi A."/>
            <person name="Culley D."/>
            <person name="Magnuson J.K."/>
            <person name="James T.Y."/>
            <person name="O'Malley M.A."/>
            <person name="Stajich J.E."/>
            <person name="Spatafora J.W."/>
            <person name="Visel A."/>
            <person name="Grigoriev I.V."/>
        </authorList>
    </citation>
    <scope>NUCLEOTIDE SEQUENCE [LARGE SCALE GENOMIC DNA]</scope>
    <source>
        <strain evidence="1 2">NRRL 3116</strain>
    </source>
</reference>
<accession>A0A1Y2GCJ1</accession>
<dbReference type="GeneID" id="33568703"/>
<evidence type="ECO:0000313" key="1">
    <source>
        <dbReference type="EMBL" id="ORZ05962.1"/>
    </source>
</evidence>
<dbReference type="Proteomes" id="UP000193648">
    <property type="component" value="Unassembled WGS sequence"/>
</dbReference>